<protein>
    <submittedName>
        <fullName evidence="2">Uncharacterized protein</fullName>
    </submittedName>
</protein>
<proteinExistence type="predicted"/>
<reference evidence="2" key="2">
    <citation type="submission" date="2015-06" db="UniProtKB">
        <authorList>
            <consortium name="EnsemblPlants"/>
        </authorList>
    </citation>
    <scope>IDENTIFICATION</scope>
</reference>
<sequence length="243" mass="27253">MLNEEGQGDFVLLFAIDWPLVDISDFMYSIGTTKRGGNLVAPLTTGLEDGIRHNVMHMTSVEQFYQDCRLLSVQLITSETRRGIVVATALEVDKASNCLSTIAATTMMFLHNRDYQRYALLEEVRNSLLKEPTLHDAIKIAVSYRKQELLQLEEQNNDPAEPEVVIVEDDEVVIEPVPKKKRTGNKGFTIPEELGRGGGLMRSVPFPAPHSSHFSPSSSPSSLPITVHHKKILKKQKVRKIYV</sequence>
<dbReference type="AlphaFoldDB" id="A0A0E0NDP1"/>
<feature type="region of interest" description="Disordered" evidence="1">
    <location>
        <begin position="206"/>
        <end position="226"/>
    </location>
</feature>
<accession>A0A0E0NDP1</accession>
<reference evidence="3" key="1">
    <citation type="submission" date="2013-06" db="EMBL/GenBank/DDBJ databases">
        <authorList>
            <person name="Zhao Q."/>
        </authorList>
    </citation>
    <scope>NUCLEOTIDE SEQUENCE</scope>
    <source>
        <strain evidence="3">cv. W1943</strain>
    </source>
</reference>
<evidence type="ECO:0000256" key="1">
    <source>
        <dbReference type="SAM" id="MobiDB-lite"/>
    </source>
</evidence>
<dbReference type="Gramene" id="ORUFI02G14130.1">
    <property type="protein sequence ID" value="ORUFI02G14130.1"/>
    <property type="gene ID" value="ORUFI02G14130"/>
</dbReference>
<dbReference type="EnsemblPlants" id="ORUFI02G14130.1">
    <property type="protein sequence ID" value="ORUFI02G14130.1"/>
    <property type="gene ID" value="ORUFI02G14130"/>
</dbReference>
<organism evidence="2 3">
    <name type="scientific">Oryza rufipogon</name>
    <name type="common">Brownbeard rice</name>
    <name type="synonym">Asian wild rice</name>
    <dbReference type="NCBI Taxonomy" id="4529"/>
    <lineage>
        <taxon>Eukaryota</taxon>
        <taxon>Viridiplantae</taxon>
        <taxon>Streptophyta</taxon>
        <taxon>Embryophyta</taxon>
        <taxon>Tracheophyta</taxon>
        <taxon>Spermatophyta</taxon>
        <taxon>Magnoliopsida</taxon>
        <taxon>Liliopsida</taxon>
        <taxon>Poales</taxon>
        <taxon>Poaceae</taxon>
        <taxon>BOP clade</taxon>
        <taxon>Oryzoideae</taxon>
        <taxon>Oryzeae</taxon>
        <taxon>Oryzinae</taxon>
        <taxon>Oryza</taxon>
    </lineage>
</organism>
<feature type="compositionally biased region" description="Low complexity" evidence="1">
    <location>
        <begin position="206"/>
        <end position="224"/>
    </location>
</feature>
<evidence type="ECO:0000313" key="2">
    <source>
        <dbReference type="EnsemblPlants" id="ORUFI02G14130.1"/>
    </source>
</evidence>
<keyword evidence="3" id="KW-1185">Reference proteome</keyword>
<name>A0A0E0NDP1_ORYRU</name>
<evidence type="ECO:0000313" key="3">
    <source>
        <dbReference type="Proteomes" id="UP000008022"/>
    </source>
</evidence>
<dbReference type="Proteomes" id="UP000008022">
    <property type="component" value="Unassembled WGS sequence"/>
</dbReference>
<dbReference type="STRING" id="4529.A0A0E0NDP1"/>